<name>A0ABV0JP54_9CYAN</name>
<dbReference type="EMBL" id="JAMPKK010000022">
    <property type="protein sequence ID" value="MEP0865187.1"/>
    <property type="molecule type" value="Genomic_DNA"/>
</dbReference>
<evidence type="ECO:0000313" key="2">
    <source>
        <dbReference type="Proteomes" id="UP001442494"/>
    </source>
</evidence>
<reference evidence="1 2" key="1">
    <citation type="submission" date="2022-04" db="EMBL/GenBank/DDBJ databases">
        <title>Positive selection, recombination, and allopatry shape intraspecific diversity of widespread and dominant cyanobacteria.</title>
        <authorList>
            <person name="Wei J."/>
            <person name="Shu W."/>
            <person name="Hu C."/>
        </authorList>
    </citation>
    <scope>NUCLEOTIDE SEQUENCE [LARGE SCALE GENOMIC DNA]</scope>
    <source>
        <strain evidence="1 2">GB2-A5</strain>
    </source>
</reference>
<evidence type="ECO:0000313" key="1">
    <source>
        <dbReference type="EMBL" id="MEP0865187.1"/>
    </source>
</evidence>
<sequence>MSLLRSHINPQTFVITLRQLAKHLNIDSRRILNWQKWQHVLWVHIEGRGGYFVSYRSLEQWITACCDLLRCCPNLEALAVIWSAIQKEAKRYTEEGLERLEQVWQQRQVCIKMRGKMSYKDVKAV</sequence>
<gene>
    <name evidence="1" type="ORF">NDI37_11990</name>
</gene>
<keyword evidence="2" id="KW-1185">Reference proteome</keyword>
<dbReference type="RefSeq" id="WP_190419193.1">
    <property type="nucleotide sequence ID" value="NZ_JAMPKK010000022.1"/>
</dbReference>
<organism evidence="1 2">
    <name type="scientific">Funiculus sociatus GB2-A5</name>
    <dbReference type="NCBI Taxonomy" id="2933946"/>
    <lineage>
        <taxon>Bacteria</taxon>
        <taxon>Bacillati</taxon>
        <taxon>Cyanobacteriota</taxon>
        <taxon>Cyanophyceae</taxon>
        <taxon>Coleofasciculales</taxon>
        <taxon>Coleofasciculaceae</taxon>
        <taxon>Funiculus</taxon>
    </lineage>
</organism>
<comment type="caution">
    <text evidence="1">The sequence shown here is derived from an EMBL/GenBank/DDBJ whole genome shotgun (WGS) entry which is preliminary data.</text>
</comment>
<dbReference type="Proteomes" id="UP001442494">
    <property type="component" value="Unassembled WGS sequence"/>
</dbReference>
<protein>
    <submittedName>
        <fullName evidence="1">Uncharacterized protein</fullName>
    </submittedName>
</protein>
<proteinExistence type="predicted"/>
<accession>A0ABV0JP54</accession>